<feature type="modified residue" description="N6-(pyridoxal phosphate)lysine" evidence="5">
    <location>
        <position position="46"/>
    </location>
</feature>
<comment type="caution">
    <text evidence="7">The sequence shown here is derived from an EMBL/GenBank/DDBJ whole genome shotgun (WGS) entry which is preliminary data.</text>
</comment>
<sequence>MKKTKIIKPLKITKPTPIEELKNFGKKTKIYLKRDDLNGLLISGNKARKLEYLMADAKNKKCDTIITCGPAQSNHCRTTAVFCRMLGYDCHLFLRIKDKPEYTGNLLLDELLGVKIKFITPKEYEDRMEIMENYAKELKGKECYIIPEGGSNEVGALGYIGCMKEMVDFIKKEKIDAVYCAVGSGGTYAGLLMGKKLARLNIDLNGVIICDTIEYFSAKIKDICEKAVDRFNLKISLRTEDINLIDGFVGEGYGIPYPEEIEVIKMLAKKGIILEPVYTGKAFYGMLKDLPKRNYKNVIFVHTGGVFSIFAYKDDLRTK</sequence>
<dbReference type="InterPro" id="IPR001926">
    <property type="entry name" value="TrpB-like_PALP"/>
</dbReference>
<dbReference type="InterPro" id="IPR027278">
    <property type="entry name" value="ACCD_DCysDesulf"/>
</dbReference>
<dbReference type="NCBIfam" id="TIGR01275">
    <property type="entry name" value="ACC_deam_rel"/>
    <property type="match status" value="1"/>
</dbReference>
<organism evidence="7">
    <name type="scientific">candidate division WOR-3 bacterium</name>
    <dbReference type="NCBI Taxonomy" id="2052148"/>
    <lineage>
        <taxon>Bacteria</taxon>
        <taxon>Bacteria division WOR-3</taxon>
    </lineage>
</organism>
<protein>
    <submittedName>
        <fullName evidence="7">D-cysteine desulfhydrase family protein</fullName>
    </submittedName>
</protein>
<gene>
    <name evidence="7" type="ORF">ENV70_05265</name>
</gene>
<comment type="similarity">
    <text evidence="2">Belongs to the ACC deaminase/D-cysteine desulfhydrase family.</text>
</comment>
<dbReference type="PANTHER" id="PTHR43780">
    <property type="entry name" value="1-AMINOCYCLOPROPANE-1-CARBOXYLATE DEAMINASE-RELATED"/>
    <property type="match status" value="1"/>
</dbReference>
<comment type="cofactor">
    <cofactor evidence="1">
        <name>pyridoxal 5'-phosphate</name>
        <dbReference type="ChEBI" id="CHEBI:597326"/>
    </cofactor>
</comment>
<dbReference type="AlphaFoldDB" id="A0A7C6EH44"/>
<dbReference type="Gene3D" id="3.40.50.1100">
    <property type="match status" value="2"/>
</dbReference>
<dbReference type="SUPFAM" id="SSF53686">
    <property type="entry name" value="Tryptophan synthase beta subunit-like PLP-dependent enzymes"/>
    <property type="match status" value="1"/>
</dbReference>
<evidence type="ECO:0000256" key="5">
    <source>
        <dbReference type="PIRSR" id="PIRSR006278-2"/>
    </source>
</evidence>
<accession>A0A7C6EH44</accession>
<evidence type="ECO:0000256" key="2">
    <source>
        <dbReference type="ARBA" id="ARBA00008639"/>
    </source>
</evidence>
<keyword evidence="3 5" id="KW-0663">Pyridoxal phosphate</keyword>
<evidence type="ECO:0000313" key="7">
    <source>
        <dbReference type="EMBL" id="HHS63004.1"/>
    </source>
</evidence>
<feature type="domain" description="Tryptophan synthase beta chain-like PALP" evidence="6">
    <location>
        <begin position="14"/>
        <end position="304"/>
    </location>
</feature>
<dbReference type="PANTHER" id="PTHR43780:SF2">
    <property type="entry name" value="1-AMINOCYCLOPROPANE-1-CARBOXYLATE DEAMINASE-RELATED"/>
    <property type="match status" value="1"/>
</dbReference>
<dbReference type="GO" id="GO:0019148">
    <property type="term" value="F:D-cysteine desulfhydrase activity"/>
    <property type="evidence" value="ECO:0007669"/>
    <property type="project" value="TreeGrafter"/>
</dbReference>
<dbReference type="PIRSF" id="PIRSF006278">
    <property type="entry name" value="ACCD_DCysDesulf"/>
    <property type="match status" value="1"/>
</dbReference>
<evidence type="ECO:0000256" key="1">
    <source>
        <dbReference type="ARBA" id="ARBA00001933"/>
    </source>
</evidence>
<feature type="active site" description="Nucleophile" evidence="4">
    <location>
        <position position="73"/>
    </location>
</feature>
<dbReference type="EMBL" id="DTHJ01000110">
    <property type="protein sequence ID" value="HHS63004.1"/>
    <property type="molecule type" value="Genomic_DNA"/>
</dbReference>
<evidence type="ECO:0000256" key="4">
    <source>
        <dbReference type="PIRSR" id="PIRSR006278-1"/>
    </source>
</evidence>
<name>A0A7C6EH44_UNCW3</name>
<dbReference type="InterPro" id="IPR005966">
    <property type="entry name" value="D-Cys_desShydrase"/>
</dbReference>
<proteinExistence type="inferred from homology"/>
<evidence type="ECO:0000256" key="3">
    <source>
        <dbReference type="ARBA" id="ARBA00022898"/>
    </source>
</evidence>
<dbReference type="InterPro" id="IPR036052">
    <property type="entry name" value="TrpB-like_PALP_sf"/>
</dbReference>
<dbReference type="Pfam" id="PF00291">
    <property type="entry name" value="PALP"/>
    <property type="match status" value="1"/>
</dbReference>
<evidence type="ECO:0000259" key="6">
    <source>
        <dbReference type="Pfam" id="PF00291"/>
    </source>
</evidence>
<reference evidence="7" key="1">
    <citation type="journal article" date="2020" name="mSystems">
        <title>Genome- and Community-Level Interaction Insights into Carbon Utilization and Element Cycling Functions of Hydrothermarchaeota in Hydrothermal Sediment.</title>
        <authorList>
            <person name="Zhou Z."/>
            <person name="Liu Y."/>
            <person name="Xu W."/>
            <person name="Pan J."/>
            <person name="Luo Z.H."/>
            <person name="Li M."/>
        </authorList>
    </citation>
    <scope>NUCLEOTIDE SEQUENCE [LARGE SCALE GENOMIC DNA]</scope>
    <source>
        <strain evidence="7">SpSt-783</strain>
    </source>
</reference>